<dbReference type="RefSeq" id="WP_065394368.1">
    <property type="nucleotide sequence ID" value="NZ_MAYH01000023.1"/>
</dbReference>
<evidence type="ECO:0000313" key="2">
    <source>
        <dbReference type="Proteomes" id="UP000092651"/>
    </source>
</evidence>
<protein>
    <submittedName>
        <fullName evidence="1">Uncharacterized protein</fullName>
    </submittedName>
</protein>
<organism evidence="1 2">
    <name type="scientific">Chryseobacterium artocarpi</name>
    <dbReference type="NCBI Taxonomy" id="1414727"/>
    <lineage>
        <taxon>Bacteria</taxon>
        <taxon>Pseudomonadati</taxon>
        <taxon>Bacteroidota</taxon>
        <taxon>Flavobacteriia</taxon>
        <taxon>Flavobacteriales</taxon>
        <taxon>Weeksellaceae</taxon>
        <taxon>Chryseobacterium group</taxon>
        <taxon>Chryseobacterium</taxon>
    </lineage>
</organism>
<keyword evidence="2" id="KW-1185">Reference proteome</keyword>
<name>A0A1B8ZKK8_9FLAO</name>
<dbReference type="AlphaFoldDB" id="A0A1B8ZKK8"/>
<proteinExistence type="predicted"/>
<sequence length="197" mass="23655">MNQNIIHKINALGGITDAVNAEKSFTENWQSIIFNHHLYDKDWDVYGIDQFYEENKELYHSNQEKFYENLLEHYFSDHELPYGQYFVRSWNFTPFKENSEDQEEFDGLIDENYVQEVVGISQPDFLCIFYSYGYPDHFFICTNDPDQSNPKVYSTDHEVYFDELENEGSFEEFLDRFMTKEEFRETVVGYLAEKFGK</sequence>
<dbReference type="OrthoDB" id="879470at2"/>
<gene>
    <name evidence="1" type="ORF">BBI01_08300</name>
</gene>
<reference evidence="1 2" key="1">
    <citation type="submission" date="2016-07" db="EMBL/GenBank/DDBJ databases">
        <authorList>
            <person name="Jeong J.-J."/>
            <person name="Kim D.W."/>
            <person name="Sang M.K."/>
            <person name="Choi I.-G."/>
            <person name="Kim K.D."/>
        </authorList>
    </citation>
    <scope>NUCLEOTIDE SEQUENCE [LARGE SCALE GENOMIC DNA]</scope>
    <source>
        <strain evidence="1 2">UTM-3</strain>
    </source>
</reference>
<dbReference type="EMBL" id="MAYH01000023">
    <property type="protein sequence ID" value="OCA72141.1"/>
    <property type="molecule type" value="Genomic_DNA"/>
</dbReference>
<comment type="caution">
    <text evidence="1">The sequence shown here is derived from an EMBL/GenBank/DDBJ whole genome shotgun (WGS) entry which is preliminary data.</text>
</comment>
<evidence type="ECO:0000313" key="1">
    <source>
        <dbReference type="EMBL" id="OCA72141.1"/>
    </source>
</evidence>
<accession>A0A1B8ZKK8</accession>
<dbReference type="Proteomes" id="UP000092651">
    <property type="component" value="Unassembled WGS sequence"/>
</dbReference>